<protein>
    <recommendedName>
        <fullName evidence="3">HEPN AbiU2-like domain-containing protein</fullName>
    </recommendedName>
</protein>
<dbReference type="Proteomes" id="UP000644167">
    <property type="component" value="Chromosome"/>
</dbReference>
<evidence type="ECO:0008006" key="3">
    <source>
        <dbReference type="Google" id="ProtNLM"/>
    </source>
</evidence>
<evidence type="ECO:0000313" key="2">
    <source>
        <dbReference type="Proteomes" id="UP000644167"/>
    </source>
</evidence>
<evidence type="ECO:0000313" key="1">
    <source>
        <dbReference type="EMBL" id="QRV23825.1"/>
    </source>
</evidence>
<dbReference type="EMBL" id="CP070273">
    <property type="protein sequence ID" value="QRV23825.1"/>
    <property type="molecule type" value="Genomic_DNA"/>
</dbReference>
<dbReference type="RefSeq" id="WP_205114495.1">
    <property type="nucleotide sequence ID" value="NZ_CP070273.1"/>
</dbReference>
<accession>A0ABX7INC2</accession>
<organism evidence="1 2">
    <name type="scientific">Marinomonas foliarum</name>
    <dbReference type="NCBI Taxonomy" id="491950"/>
    <lineage>
        <taxon>Bacteria</taxon>
        <taxon>Pseudomonadati</taxon>
        <taxon>Pseudomonadota</taxon>
        <taxon>Gammaproteobacteria</taxon>
        <taxon>Oceanospirillales</taxon>
        <taxon>Oceanospirillaceae</taxon>
        <taxon>Marinomonas</taxon>
    </lineage>
</organism>
<keyword evidence="2" id="KW-1185">Reference proteome</keyword>
<proteinExistence type="predicted"/>
<gene>
    <name evidence="1" type="ORF">JSY38_17710</name>
</gene>
<name>A0ABX7INC2_9GAMM</name>
<reference evidence="1 2" key="1">
    <citation type="submission" date="2021-02" db="EMBL/GenBank/DDBJ databases">
        <title>The genome of Marinomonas foliarum JZW.</title>
        <authorList>
            <person name="Sun M."/>
        </authorList>
    </citation>
    <scope>NUCLEOTIDE SEQUENCE [LARGE SCALE GENOMIC DNA]</scope>
    <source>
        <strain evidence="1 2">JZW</strain>
    </source>
</reference>
<sequence length="172" mass="19286">MSILDEVQTETWHILVSIYSYQRLIEALSSSPTRYDFANNLVGINSLAEMIVIRTARLVDTRKDARSISMVLKRCSFGINNEAVTTAADNFRSKADPVVKIRHEKIAHMKPGTLSHYPVKPLASELISAIEALLDFLDTARGKEVSYNYKVGSKEAIIDLRESLKCGYTVYS</sequence>